<dbReference type="Proteomes" id="UP000781958">
    <property type="component" value="Unassembled WGS sequence"/>
</dbReference>
<organism evidence="1 2">
    <name type="scientific">Azospirillum rugosum</name>
    <dbReference type="NCBI Taxonomy" id="416170"/>
    <lineage>
        <taxon>Bacteria</taxon>
        <taxon>Pseudomonadati</taxon>
        <taxon>Pseudomonadota</taxon>
        <taxon>Alphaproteobacteria</taxon>
        <taxon>Rhodospirillales</taxon>
        <taxon>Azospirillaceae</taxon>
        <taxon>Azospirillum</taxon>
    </lineage>
</organism>
<dbReference type="RefSeq" id="WP_209766338.1">
    <property type="nucleotide sequence ID" value="NZ_JAGINP010000006.1"/>
</dbReference>
<gene>
    <name evidence="1" type="ORF">J2851_002252</name>
</gene>
<name>A0ABS4SJ05_9PROT</name>
<reference evidence="1 2" key="1">
    <citation type="submission" date="2021-03" db="EMBL/GenBank/DDBJ databases">
        <title>Genomic Encyclopedia of Type Strains, Phase III (KMG-III): the genomes of soil and plant-associated and newly described type strains.</title>
        <authorList>
            <person name="Whitman W."/>
        </authorList>
    </citation>
    <scope>NUCLEOTIDE SEQUENCE [LARGE SCALE GENOMIC DNA]</scope>
    <source>
        <strain evidence="1 2">IMMIB AFH-6</strain>
    </source>
</reference>
<comment type="caution">
    <text evidence="1">The sequence shown here is derived from an EMBL/GenBank/DDBJ whole genome shotgun (WGS) entry which is preliminary data.</text>
</comment>
<keyword evidence="2" id="KW-1185">Reference proteome</keyword>
<evidence type="ECO:0000313" key="2">
    <source>
        <dbReference type="Proteomes" id="UP000781958"/>
    </source>
</evidence>
<sequence>MSVIGSSSGVTVIDDLSGNQVNNADVLRLINAPASLSVQFGTDRSTLYIFQQGEMDDGSFDNGIIIRGMLTNLGNNGVGTIENVYVNGSQYTTWLADVHSTWTGAFG</sequence>
<accession>A0ABS4SJ05</accession>
<evidence type="ECO:0000313" key="1">
    <source>
        <dbReference type="EMBL" id="MBP2292482.1"/>
    </source>
</evidence>
<dbReference type="EMBL" id="JAGINP010000006">
    <property type="protein sequence ID" value="MBP2292482.1"/>
    <property type="molecule type" value="Genomic_DNA"/>
</dbReference>
<protein>
    <submittedName>
        <fullName evidence="1">Uncharacterized protein</fullName>
    </submittedName>
</protein>
<proteinExistence type="predicted"/>